<evidence type="ECO:0000313" key="2">
    <source>
        <dbReference type="EMBL" id="GMN75004.1"/>
    </source>
</evidence>
<dbReference type="AlphaFoldDB" id="A0AA88JFD6"/>
<dbReference type="EMBL" id="BTGU01013710">
    <property type="protein sequence ID" value="GMN75018.1"/>
    <property type="molecule type" value="Genomic_DNA"/>
</dbReference>
<comment type="caution">
    <text evidence="4">The sequence shown here is derived from an EMBL/GenBank/DDBJ whole genome shotgun (WGS) entry which is preliminary data.</text>
</comment>
<dbReference type="EMBL" id="BTGU01013704">
    <property type="protein sequence ID" value="GMN75004.1"/>
    <property type="molecule type" value="Genomic_DNA"/>
</dbReference>
<gene>
    <name evidence="1" type="ORF">TIFTF001_053966</name>
    <name evidence="2" type="ORF">TIFTF001_053967</name>
    <name evidence="3" type="ORF">TIFTF001_053972</name>
    <name evidence="4" type="ORF">TIFTF001_053973</name>
</gene>
<reference evidence="4" key="1">
    <citation type="submission" date="2023-07" db="EMBL/GenBank/DDBJ databases">
        <title>draft genome sequence of fig (Ficus carica).</title>
        <authorList>
            <person name="Takahashi T."/>
            <person name="Nishimura K."/>
        </authorList>
    </citation>
    <scope>NUCLEOTIDE SEQUENCE</scope>
</reference>
<evidence type="ECO:0000313" key="4">
    <source>
        <dbReference type="EMBL" id="GMN75018.1"/>
    </source>
</evidence>
<dbReference type="EMBL" id="BTGU01013703">
    <property type="protein sequence ID" value="GMN75002.1"/>
    <property type="molecule type" value="Genomic_DNA"/>
</dbReference>
<evidence type="ECO:0000313" key="5">
    <source>
        <dbReference type="Proteomes" id="UP001187192"/>
    </source>
</evidence>
<name>A0AA88JFD6_FICCA</name>
<sequence>MWGVGGEIASVGEGVPPPLKIMAGGLDDLHEKALEKAGGLDRGGRRCLLHRNEPGWEVGEHRHVREEEEEEEILVAMAGCTSASRM</sequence>
<evidence type="ECO:0000313" key="1">
    <source>
        <dbReference type="EMBL" id="GMN75002.1"/>
    </source>
</evidence>
<keyword evidence="5" id="KW-1185">Reference proteome</keyword>
<evidence type="ECO:0000313" key="3">
    <source>
        <dbReference type="EMBL" id="GMN75016.1"/>
    </source>
</evidence>
<organism evidence="4 5">
    <name type="scientific">Ficus carica</name>
    <name type="common">Common fig</name>
    <dbReference type="NCBI Taxonomy" id="3494"/>
    <lineage>
        <taxon>Eukaryota</taxon>
        <taxon>Viridiplantae</taxon>
        <taxon>Streptophyta</taxon>
        <taxon>Embryophyta</taxon>
        <taxon>Tracheophyta</taxon>
        <taxon>Spermatophyta</taxon>
        <taxon>Magnoliopsida</taxon>
        <taxon>eudicotyledons</taxon>
        <taxon>Gunneridae</taxon>
        <taxon>Pentapetalae</taxon>
        <taxon>rosids</taxon>
        <taxon>fabids</taxon>
        <taxon>Rosales</taxon>
        <taxon>Moraceae</taxon>
        <taxon>Ficeae</taxon>
        <taxon>Ficus</taxon>
    </lineage>
</organism>
<dbReference type="EMBL" id="BTGU01013709">
    <property type="protein sequence ID" value="GMN75016.1"/>
    <property type="molecule type" value="Genomic_DNA"/>
</dbReference>
<proteinExistence type="predicted"/>
<dbReference type="Proteomes" id="UP001187192">
    <property type="component" value="Unassembled WGS sequence"/>
</dbReference>
<accession>A0AA88JFD6</accession>
<protein>
    <submittedName>
        <fullName evidence="4">Uncharacterized protein</fullName>
    </submittedName>
</protein>